<dbReference type="EMBL" id="JQBP01000003">
    <property type="protein sequence ID" value="KRN75018.1"/>
    <property type="molecule type" value="Genomic_DNA"/>
</dbReference>
<dbReference type="Gene3D" id="1.10.10.10">
    <property type="entry name" value="Winged helix-like DNA-binding domain superfamily/Winged helix DNA-binding domain"/>
    <property type="match status" value="1"/>
</dbReference>
<dbReference type="PANTHER" id="PTHR42756">
    <property type="entry name" value="TRANSCRIPTIONAL REGULATOR, MARR"/>
    <property type="match status" value="1"/>
</dbReference>
<dbReference type="GO" id="GO:0003677">
    <property type="term" value="F:DNA binding"/>
    <property type="evidence" value="ECO:0007669"/>
    <property type="project" value="UniProtKB-KW"/>
</dbReference>
<dbReference type="PRINTS" id="PR00598">
    <property type="entry name" value="HTHMARR"/>
</dbReference>
<dbReference type="PANTHER" id="PTHR42756:SF1">
    <property type="entry name" value="TRANSCRIPTIONAL REPRESSOR OF EMRAB OPERON"/>
    <property type="match status" value="1"/>
</dbReference>
<dbReference type="InterPro" id="IPR036388">
    <property type="entry name" value="WH-like_DNA-bd_sf"/>
</dbReference>
<evidence type="ECO:0000256" key="2">
    <source>
        <dbReference type="ARBA" id="ARBA00023125"/>
    </source>
</evidence>
<evidence type="ECO:0000313" key="5">
    <source>
        <dbReference type="EMBL" id="KRN75018.1"/>
    </source>
</evidence>
<dbReference type="SUPFAM" id="SSF46785">
    <property type="entry name" value="Winged helix' DNA-binding domain"/>
    <property type="match status" value="1"/>
</dbReference>
<keyword evidence="1" id="KW-0805">Transcription regulation</keyword>
<dbReference type="RefSeq" id="WP_057755038.1">
    <property type="nucleotide sequence ID" value="NZ_JQBP01000003.1"/>
</dbReference>
<dbReference type="PROSITE" id="PS50995">
    <property type="entry name" value="HTH_MARR_2"/>
    <property type="match status" value="1"/>
</dbReference>
<dbReference type="InterPro" id="IPR036390">
    <property type="entry name" value="WH_DNA-bd_sf"/>
</dbReference>
<dbReference type="PATRIC" id="fig|1616.3.peg.795"/>
<dbReference type="InterPro" id="IPR000835">
    <property type="entry name" value="HTH_MarR-typ"/>
</dbReference>
<evidence type="ECO:0000256" key="1">
    <source>
        <dbReference type="ARBA" id="ARBA00023015"/>
    </source>
</evidence>
<evidence type="ECO:0000259" key="4">
    <source>
        <dbReference type="PROSITE" id="PS50995"/>
    </source>
</evidence>
<dbReference type="Proteomes" id="UP000051655">
    <property type="component" value="Unassembled WGS sequence"/>
</dbReference>
<keyword evidence="6" id="KW-1185">Reference proteome</keyword>
<dbReference type="AlphaFoldDB" id="A0A0R2JKU7"/>
<organism evidence="5 6">
    <name type="scientific">Weissella kandleri</name>
    <dbReference type="NCBI Taxonomy" id="1616"/>
    <lineage>
        <taxon>Bacteria</taxon>
        <taxon>Bacillati</taxon>
        <taxon>Bacillota</taxon>
        <taxon>Bacilli</taxon>
        <taxon>Lactobacillales</taxon>
        <taxon>Lactobacillaceae</taxon>
        <taxon>Weissella</taxon>
    </lineage>
</organism>
<accession>A0A0R2JKU7</accession>
<proteinExistence type="predicted"/>
<dbReference type="Pfam" id="PF12802">
    <property type="entry name" value="MarR_2"/>
    <property type="match status" value="1"/>
</dbReference>
<dbReference type="STRING" id="1616.IV73_GL000775"/>
<dbReference type="SMART" id="SM00347">
    <property type="entry name" value="HTH_MARR"/>
    <property type="match status" value="1"/>
</dbReference>
<reference evidence="5 6" key="1">
    <citation type="journal article" date="2015" name="Genome Announc.">
        <title>Expanding the biotechnology potential of lactobacilli through comparative genomics of 213 strains and associated genera.</title>
        <authorList>
            <person name="Sun Z."/>
            <person name="Harris H.M."/>
            <person name="McCann A."/>
            <person name="Guo C."/>
            <person name="Argimon S."/>
            <person name="Zhang W."/>
            <person name="Yang X."/>
            <person name="Jeffery I.B."/>
            <person name="Cooney J.C."/>
            <person name="Kagawa T.F."/>
            <person name="Liu W."/>
            <person name="Song Y."/>
            <person name="Salvetti E."/>
            <person name="Wrobel A."/>
            <person name="Rasinkangas P."/>
            <person name="Parkhill J."/>
            <person name="Rea M.C."/>
            <person name="O'Sullivan O."/>
            <person name="Ritari J."/>
            <person name="Douillard F.P."/>
            <person name="Paul Ross R."/>
            <person name="Yang R."/>
            <person name="Briner A.E."/>
            <person name="Felis G.E."/>
            <person name="de Vos W.M."/>
            <person name="Barrangou R."/>
            <person name="Klaenhammer T.R."/>
            <person name="Caufield P.W."/>
            <person name="Cui Y."/>
            <person name="Zhang H."/>
            <person name="O'Toole P.W."/>
        </authorList>
    </citation>
    <scope>NUCLEOTIDE SEQUENCE [LARGE SCALE GENOMIC DNA]</scope>
    <source>
        <strain evidence="5 6">DSM 20593</strain>
    </source>
</reference>
<keyword evidence="2" id="KW-0238">DNA-binding</keyword>
<name>A0A0R2JKU7_9LACO</name>
<keyword evidence="3" id="KW-0804">Transcription</keyword>
<comment type="caution">
    <text evidence="5">The sequence shown here is derived from an EMBL/GenBank/DDBJ whole genome shotgun (WGS) entry which is preliminary data.</text>
</comment>
<dbReference type="GO" id="GO:0003700">
    <property type="term" value="F:DNA-binding transcription factor activity"/>
    <property type="evidence" value="ECO:0007669"/>
    <property type="project" value="InterPro"/>
</dbReference>
<dbReference type="OrthoDB" id="2293546at2"/>
<sequence>MQSEINNDQFQSIGIISRFMRTELNRALKPYGLNDSNYFFIFYIADHPEPSQDDLTRKMFLDHSTITRSVRKLVELGYLEKRLDQNDHRTNRLFLTPRGAALRPELHTITATIFEQTFTELTVKETTLIKELLSKTALNLERMR</sequence>
<evidence type="ECO:0000256" key="3">
    <source>
        <dbReference type="ARBA" id="ARBA00023163"/>
    </source>
</evidence>
<feature type="domain" description="HTH marR-type" evidence="4">
    <location>
        <begin position="6"/>
        <end position="138"/>
    </location>
</feature>
<protein>
    <recommendedName>
        <fullName evidence="4">HTH marR-type domain-containing protein</fullName>
    </recommendedName>
</protein>
<gene>
    <name evidence="5" type="ORF">IV73_GL000775</name>
</gene>
<evidence type="ECO:0000313" key="6">
    <source>
        <dbReference type="Proteomes" id="UP000051655"/>
    </source>
</evidence>